<comment type="caution">
    <text evidence="7">The sequence shown here is derived from an EMBL/GenBank/DDBJ whole genome shotgun (WGS) entry which is preliminary data.</text>
</comment>
<keyword evidence="5" id="KW-0411">Iron-sulfur</keyword>
<dbReference type="PROSITE" id="PS00198">
    <property type="entry name" value="4FE4S_FER_1"/>
    <property type="match status" value="1"/>
</dbReference>
<gene>
    <name evidence="7" type="ORF">GH807_04385</name>
</gene>
<evidence type="ECO:0000313" key="8">
    <source>
        <dbReference type="Proteomes" id="UP000653358"/>
    </source>
</evidence>
<evidence type="ECO:0000256" key="4">
    <source>
        <dbReference type="ARBA" id="ARBA00023004"/>
    </source>
</evidence>
<dbReference type="PANTHER" id="PTHR43673">
    <property type="entry name" value="NAD(P)H NITROREDUCTASE YDGI-RELATED"/>
    <property type="match status" value="1"/>
</dbReference>
<dbReference type="RefSeq" id="WP_148603247.1">
    <property type="nucleotide sequence ID" value="NZ_RXYB01000007.1"/>
</dbReference>
<dbReference type="Gene3D" id="3.40.109.10">
    <property type="entry name" value="NADH Oxidase"/>
    <property type="match status" value="1"/>
</dbReference>
<dbReference type="Pfam" id="PF00881">
    <property type="entry name" value="Nitroreductase"/>
    <property type="match status" value="1"/>
</dbReference>
<organism evidence="7 8">
    <name type="scientific">Acetobacterium tundrae</name>
    <dbReference type="NCBI Taxonomy" id="132932"/>
    <lineage>
        <taxon>Bacteria</taxon>
        <taxon>Bacillati</taxon>
        <taxon>Bacillota</taxon>
        <taxon>Clostridia</taxon>
        <taxon>Eubacteriales</taxon>
        <taxon>Eubacteriaceae</taxon>
        <taxon>Acetobacterium</taxon>
    </lineage>
</organism>
<feature type="domain" description="4Fe-4S ferredoxin-type" evidence="6">
    <location>
        <begin position="1"/>
        <end position="19"/>
    </location>
</feature>
<name>A0ABR6WJ12_9FIRM</name>
<reference evidence="7 8" key="1">
    <citation type="journal article" date="2020" name="mSystems">
        <title>Defining Genomic and Predicted Metabolic Features of the Acetobacterium Genus.</title>
        <authorList>
            <person name="Ross D.E."/>
            <person name="Marshall C.W."/>
            <person name="Gulliver D."/>
            <person name="May H.D."/>
            <person name="Norman R.S."/>
        </authorList>
    </citation>
    <scope>NUCLEOTIDE SEQUENCE [LARGE SCALE GENOMIC DNA]</scope>
    <source>
        <strain evidence="7 8">DSM 9173</strain>
    </source>
</reference>
<keyword evidence="2" id="KW-0479">Metal-binding</keyword>
<dbReference type="Gene3D" id="3.30.70.20">
    <property type="match status" value="1"/>
</dbReference>
<dbReference type="Pfam" id="PF13237">
    <property type="entry name" value="Fer4_10"/>
    <property type="match status" value="1"/>
</dbReference>
<evidence type="ECO:0000313" key="7">
    <source>
        <dbReference type="EMBL" id="MBC3796288.1"/>
    </source>
</evidence>
<keyword evidence="4" id="KW-0408">Iron</keyword>
<dbReference type="InterPro" id="IPR000415">
    <property type="entry name" value="Nitroreductase-like"/>
</dbReference>
<dbReference type="PANTHER" id="PTHR43673:SF10">
    <property type="entry name" value="NADH DEHYDROGENASE_NAD(P)H NITROREDUCTASE XCC3605-RELATED"/>
    <property type="match status" value="1"/>
</dbReference>
<protein>
    <submittedName>
        <fullName evidence="7">4Fe-4S dicluster domain-containing protein</fullName>
    </submittedName>
</protein>
<dbReference type="SUPFAM" id="SSF54862">
    <property type="entry name" value="4Fe-4S ferredoxins"/>
    <property type="match status" value="1"/>
</dbReference>
<proteinExistence type="inferred from homology"/>
<sequence>MIEINQEKCIGCEKCVEDCFPQDIVVKNDKAEPKNVNCIKCGHCIAICPVNAVSITDYDMTEVKEYDAESFAIGSEKLLNFIKFRRAVRQFKDKPVEKNKIEQIIEAGRFTPTGSNRQPVSYIVVQEGLPELTKLALESLAQIGKGYLKNKENETPLVLFYAKRWMKMYEDYLEKPEQPTSLFFKAPNVILVVSDSPIDGGLAASSMELMTQAQGLGMFYSGFFVRAANNSEKIRAFLGLEDNAKKIIACLVIGYPGVEYQRTVPRKKPEISWR</sequence>
<dbReference type="SUPFAM" id="SSF55469">
    <property type="entry name" value="FMN-dependent nitroreductase-like"/>
    <property type="match status" value="1"/>
</dbReference>
<feature type="domain" description="4Fe-4S ferredoxin-type" evidence="6">
    <location>
        <begin position="29"/>
        <end position="58"/>
    </location>
</feature>
<dbReference type="InterPro" id="IPR017896">
    <property type="entry name" value="4Fe4S_Fe-S-bd"/>
</dbReference>
<dbReference type="PROSITE" id="PS51379">
    <property type="entry name" value="4FE4S_FER_2"/>
    <property type="match status" value="2"/>
</dbReference>
<keyword evidence="3" id="KW-0560">Oxidoreductase</keyword>
<accession>A0ABR6WJ12</accession>
<dbReference type="EMBL" id="WJBB01000004">
    <property type="protein sequence ID" value="MBC3796288.1"/>
    <property type="molecule type" value="Genomic_DNA"/>
</dbReference>
<evidence type="ECO:0000256" key="1">
    <source>
        <dbReference type="ARBA" id="ARBA00007118"/>
    </source>
</evidence>
<keyword evidence="8" id="KW-1185">Reference proteome</keyword>
<evidence type="ECO:0000256" key="3">
    <source>
        <dbReference type="ARBA" id="ARBA00023002"/>
    </source>
</evidence>
<comment type="similarity">
    <text evidence="1">Belongs to the nitroreductase family.</text>
</comment>
<dbReference type="InterPro" id="IPR029479">
    <property type="entry name" value="Nitroreductase"/>
</dbReference>
<dbReference type="Proteomes" id="UP000653358">
    <property type="component" value="Unassembled WGS sequence"/>
</dbReference>
<evidence type="ECO:0000259" key="6">
    <source>
        <dbReference type="PROSITE" id="PS51379"/>
    </source>
</evidence>
<dbReference type="InterPro" id="IPR017900">
    <property type="entry name" value="4Fe4S_Fe_S_CS"/>
</dbReference>
<evidence type="ECO:0000256" key="2">
    <source>
        <dbReference type="ARBA" id="ARBA00022723"/>
    </source>
</evidence>
<dbReference type="CDD" id="cd02143">
    <property type="entry name" value="nitroreductase_FeS-like"/>
    <property type="match status" value="1"/>
</dbReference>
<evidence type="ECO:0000256" key="5">
    <source>
        <dbReference type="ARBA" id="ARBA00023014"/>
    </source>
</evidence>